<evidence type="ECO:0000256" key="2">
    <source>
        <dbReference type="ARBA" id="ARBA00022553"/>
    </source>
</evidence>
<name>A0AAJ0HCM1_9PEZI</name>
<dbReference type="InterPro" id="IPR013968">
    <property type="entry name" value="PKS_KR"/>
</dbReference>
<dbReference type="EMBL" id="JAUIQD010000006">
    <property type="protein sequence ID" value="KAK3347066.1"/>
    <property type="molecule type" value="Genomic_DNA"/>
</dbReference>
<feature type="domain" description="PKS/mFAS DH" evidence="5">
    <location>
        <begin position="1"/>
        <end position="249"/>
    </location>
</feature>
<dbReference type="GO" id="GO:0004312">
    <property type="term" value="F:fatty acid synthase activity"/>
    <property type="evidence" value="ECO:0007669"/>
    <property type="project" value="TreeGrafter"/>
</dbReference>
<dbReference type="Proteomes" id="UP001275084">
    <property type="component" value="Unassembled WGS sequence"/>
</dbReference>
<evidence type="ECO:0000259" key="5">
    <source>
        <dbReference type="PROSITE" id="PS52019"/>
    </source>
</evidence>
<evidence type="ECO:0000313" key="7">
    <source>
        <dbReference type="Proteomes" id="UP001275084"/>
    </source>
</evidence>
<dbReference type="Gene3D" id="3.40.50.720">
    <property type="entry name" value="NAD(P)-binding Rossmann-like Domain"/>
    <property type="match status" value="1"/>
</dbReference>
<proteinExistence type="predicted"/>
<evidence type="ECO:0000256" key="1">
    <source>
        <dbReference type="ARBA" id="ARBA00022450"/>
    </source>
</evidence>
<dbReference type="GO" id="GO:0006633">
    <property type="term" value="P:fatty acid biosynthetic process"/>
    <property type="evidence" value="ECO:0007669"/>
    <property type="project" value="TreeGrafter"/>
</dbReference>
<dbReference type="Pfam" id="PF08659">
    <property type="entry name" value="KR"/>
    <property type="match status" value="1"/>
</dbReference>
<dbReference type="InterPro" id="IPR050091">
    <property type="entry name" value="PKS_NRPS_Biosynth_Enz"/>
</dbReference>
<evidence type="ECO:0000256" key="4">
    <source>
        <dbReference type="PROSITE-ProRule" id="PRU01363"/>
    </source>
</evidence>
<dbReference type="PANTHER" id="PTHR43775">
    <property type="entry name" value="FATTY ACID SYNTHASE"/>
    <property type="match status" value="1"/>
</dbReference>
<dbReference type="AlphaFoldDB" id="A0AAJ0HCM1"/>
<comment type="caution">
    <text evidence="4">Lacks conserved residue(s) required for the propagation of feature annotation.</text>
</comment>
<dbReference type="Pfam" id="PF14765">
    <property type="entry name" value="PS-DH"/>
    <property type="match status" value="1"/>
</dbReference>
<reference evidence="6" key="1">
    <citation type="journal article" date="2023" name="Mol. Phylogenet. Evol.">
        <title>Genome-scale phylogeny and comparative genomics of the fungal order Sordariales.</title>
        <authorList>
            <person name="Hensen N."/>
            <person name="Bonometti L."/>
            <person name="Westerberg I."/>
            <person name="Brannstrom I.O."/>
            <person name="Guillou S."/>
            <person name="Cros-Aarteil S."/>
            <person name="Calhoun S."/>
            <person name="Haridas S."/>
            <person name="Kuo A."/>
            <person name="Mondo S."/>
            <person name="Pangilinan J."/>
            <person name="Riley R."/>
            <person name="LaButti K."/>
            <person name="Andreopoulos B."/>
            <person name="Lipzen A."/>
            <person name="Chen C."/>
            <person name="Yan M."/>
            <person name="Daum C."/>
            <person name="Ng V."/>
            <person name="Clum A."/>
            <person name="Steindorff A."/>
            <person name="Ohm R.A."/>
            <person name="Martin F."/>
            <person name="Silar P."/>
            <person name="Natvig D.O."/>
            <person name="Lalanne C."/>
            <person name="Gautier V."/>
            <person name="Ament-Velasquez S.L."/>
            <person name="Kruys A."/>
            <person name="Hutchinson M.I."/>
            <person name="Powell A.J."/>
            <person name="Barry K."/>
            <person name="Miller A.N."/>
            <person name="Grigoriev I.V."/>
            <person name="Debuchy R."/>
            <person name="Gladieux P."/>
            <person name="Hiltunen Thoren M."/>
            <person name="Johannesson H."/>
        </authorList>
    </citation>
    <scope>NUCLEOTIDE SEQUENCE</scope>
    <source>
        <strain evidence="6">CBS 955.72</strain>
    </source>
</reference>
<gene>
    <name evidence="6" type="ORF">B0T25DRAFT_572150</name>
</gene>
<dbReference type="GO" id="GO:0016491">
    <property type="term" value="F:oxidoreductase activity"/>
    <property type="evidence" value="ECO:0007669"/>
    <property type="project" value="UniProtKB-KW"/>
</dbReference>
<keyword evidence="2" id="KW-0597">Phosphoprotein</keyword>
<dbReference type="InterPro" id="IPR049551">
    <property type="entry name" value="PKS_DH_C"/>
</dbReference>
<dbReference type="PANTHER" id="PTHR43775:SF37">
    <property type="entry name" value="SI:DKEY-61P9.11"/>
    <property type="match status" value="1"/>
</dbReference>
<comment type="caution">
    <text evidence="6">The sequence shown here is derived from an EMBL/GenBank/DDBJ whole genome shotgun (WGS) entry which is preliminary data.</text>
</comment>
<feature type="region of interest" description="C-terminal hotdog fold" evidence="4">
    <location>
        <begin position="97"/>
        <end position="249"/>
    </location>
</feature>
<dbReference type="InterPro" id="IPR042104">
    <property type="entry name" value="PKS_dehydratase_sf"/>
</dbReference>
<dbReference type="InterPro" id="IPR057326">
    <property type="entry name" value="KR_dom"/>
</dbReference>
<dbReference type="GO" id="GO:0044550">
    <property type="term" value="P:secondary metabolite biosynthetic process"/>
    <property type="evidence" value="ECO:0007669"/>
    <property type="project" value="TreeGrafter"/>
</dbReference>
<dbReference type="SMART" id="SM00822">
    <property type="entry name" value="PKS_KR"/>
    <property type="match status" value="1"/>
</dbReference>
<accession>A0AAJ0HCM1</accession>
<reference evidence="6" key="2">
    <citation type="submission" date="2023-06" db="EMBL/GenBank/DDBJ databases">
        <authorList>
            <consortium name="Lawrence Berkeley National Laboratory"/>
            <person name="Haridas S."/>
            <person name="Hensen N."/>
            <person name="Bonometti L."/>
            <person name="Westerberg I."/>
            <person name="Brannstrom I.O."/>
            <person name="Guillou S."/>
            <person name="Cros-Aarteil S."/>
            <person name="Calhoun S."/>
            <person name="Kuo A."/>
            <person name="Mondo S."/>
            <person name="Pangilinan J."/>
            <person name="Riley R."/>
            <person name="Labutti K."/>
            <person name="Andreopoulos B."/>
            <person name="Lipzen A."/>
            <person name="Chen C."/>
            <person name="Yanf M."/>
            <person name="Daum C."/>
            <person name="Ng V."/>
            <person name="Clum A."/>
            <person name="Steindorff A."/>
            <person name="Ohm R."/>
            <person name="Martin F."/>
            <person name="Silar P."/>
            <person name="Natvig D."/>
            <person name="Lalanne C."/>
            <person name="Gautier V."/>
            <person name="Ament-Velasquez S.L."/>
            <person name="Kruys A."/>
            <person name="Hutchinson M.I."/>
            <person name="Powell A.J."/>
            <person name="Barry K."/>
            <person name="Miller A.N."/>
            <person name="Grigoriev I.V."/>
            <person name="Debuchy R."/>
            <person name="Gladieux P."/>
            <person name="Thoren M.H."/>
            <person name="Johannesson H."/>
        </authorList>
    </citation>
    <scope>NUCLEOTIDE SEQUENCE</scope>
    <source>
        <strain evidence="6">CBS 955.72</strain>
    </source>
</reference>
<protein>
    <submittedName>
        <fullName evidence="6">Polyketide synthase dehydratase-domain-containing protein</fullName>
    </submittedName>
</protein>
<dbReference type="Gene3D" id="3.10.129.110">
    <property type="entry name" value="Polyketide synthase dehydratase"/>
    <property type="match status" value="1"/>
</dbReference>
<keyword evidence="3" id="KW-0560">Oxidoreductase</keyword>
<evidence type="ECO:0000313" key="6">
    <source>
        <dbReference type="EMBL" id="KAK3347066.1"/>
    </source>
</evidence>
<evidence type="ECO:0000256" key="3">
    <source>
        <dbReference type="ARBA" id="ARBA00023002"/>
    </source>
</evidence>
<organism evidence="6 7">
    <name type="scientific">Lasiosphaeria hispida</name>
    <dbReference type="NCBI Taxonomy" id="260671"/>
    <lineage>
        <taxon>Eukaryota</taxon>
        <taxon>Fungi</taxon>
        <taxon>Dikarya</taxon>
        <taxon>Ascomycota</taxon>
        <taxon>Pezizomycotina</taxon>
        <taxon>Sordariomycetes</taxon>
        <taxon>Sordariomycetidae</taxon>
        <taxon>Sordariales</taxon>
        <taxon>Lasiosphaeriaceae</taxon>
        <taxon>Lasiosphaeria</taxon>
    </lineage>
</organism>
<keyword evidence="7" id="KW-1185">Reference proteome</keyword>
<sequence>MVLEAVQALAGGRPIQAVEVHDFHVARSMFFEESGTETLFKLDIFQDDTETGVSAAFSCHANFESKLRRHAHGNVEIVFGDRNPSLLPERQPEIRGLVPIDADDFYSSLDDLGYGYSGLFRGITMLARKQDTASGRMLSSPCSGVTNRRLVPHPATMETLIQSILAAVGALRDGRLFALCVPTRIERIVFNPLVGERDGLGEIMTFEASTTMYAQGCIKGDVAMFDLGGKCAIQMEGVTIRPLEDPTPADDRLLFFELVWCPLGTESVVVDRPQFLELSSGRELVPNVGVQMDRSGGSSTGARRTSRRRLYIIRGTNPESSILARELETALSPFFEDVTVAQAFENLELQGSRLMLTTVSLIDMDGLYFGDLANTQSESLKRLLNSSRDCIWATSGEGIYHDSSFVRGLLESVALQNPRFRYQHLEIVENEEIEVKVLAAHLSRMVLSSLTDSNASESRPWTVEPALRLQDGKLWAPRISPSHQMNMRYMSDRRQIEEEIDCQALGVVVSDDGGLTKAARQRARMEKMVEVQAKYAISLPLRFERVGLLFLVLGTSLETSSSVIALARRRESIFTTRASWSWPVPSNIKGGRSEAAYLYSTASFLFAANIVSLMSHGETALIHEADDVLKFATITCATAAGIRVVFTQAGSGDIGGHSGRGENGDVITIALDRMSSKAAFAKAVPIETISIAANFGANSSAPAVSSAGDVWSRLVSVLRPTARRERLNSLRQSPSSAFSILCRNSRSSNRPGAVSLERARTQAALVCAKRELPAGMLIDVQSWAQQTDGFKIIDWAGSQRLRVQVQPASSLVRVSPGRTYLLGGMTDHLGRSISQWMISRGARNIILASRHPKIEDWWIEEMAMLGGRVSAMAMDLTEPKSVRKFERALRKDLSLLGGVVISADQSFSATALEDWPHAARRTVEGSKLMDSLFDGKSLDFFVMMLPLTETRGDSVRPVAVALSSFASTVVARRRERNLVGSILYHPGQSPSEDANFYRLSEQDLHEAVAEAILAGRPDSGCSPEIFAGLNKCVS</sequence>
<dbReference type="InterPro" id="IPR049900">
    <property type="entry name" value="PKS_mFAS_DH"/>
</dbReference>
<dbReference type="PROSITE" id="PS52019">
    <property type="entry name" value="PKS_MFAS_DH"/>
    <property type="match status" value="1"/>
</dbReference>
<dbReference type="InterPro" id="IPR036291">
    <property type="entry name" value="NAD(P)-bd_dom_sf"/>
</dbReference>
<dbReference type="SUPFAM" id="SSF51735">
    <property type="entry name" value="NAD(P)-binding Rossmann-fold domains"/>
    <property type="match status" value="1"/>
</dbReference>
<feature type="region of interest" description="N-terminal hotdog fold" evidence="4">
    <location>
        <begin position="1"/>
        <end position="82"/>
    </location>
</feature>
<keyword evidence="1" id="KW-0596">Phosphopantetheine</keyword>